<accession>A0A814J7K3</accession>
<dbReference type="AlphaFoldDB" id="A0A814J7K3"/>
<evidence type="ECO:0000313" key="3">
    <source>
        <dbReference type="EMBL" id="CAF3620875.1"/>
    </source>
</evidence>
<comment type="caution">
    <text evidence="2">The sequence shown here is derived from an EMBL/GenBank/DDBJ whole genome shotgun (WGS) entry which is preliminary data.</text>
</comment>
<reference evidence="2" key="1">
    <citation type="submission" date="2021-02" db="EMBL/GenBank/DDBJ databases">
        <authorList>
            <person name="Nowell W R."/>
        </authorList>
    </citation>
    <scope>NUCLEOTIDE SEQUENCE</scope>
</reference>
<sequence length="163" mass="17988">MLSDALKALLGAISKDRSADHRHEKLFAVIKLLWSPYLVGTEIKILAATAVNTPSPPSPNYQSVFTGLGDNISVVQFRKFLTKVDDVNRRNVGEKGNTSLMILVAKGKLRNDVELPKIEVLLECGAKWTATNNYDETADEFAAKNHGGQEAVLQMVQMLKSKY</sequence>
<dbReference type="InterPro" id="IPR036770">
    <property type="entry name" value="Ankyrin_rpt-contain_sf"/>
</dbReference>
<evidence type="ECO:0000313" key="2">
    <source>
        <dbReference type="EMBL" id="CAF1034430.1"/>
    </source>
</evidence>
<name>A0A814J7K3_9BILA</name>
<dbReference type="EMBL" id="CAJOBA010001920">
    <property type="protein sequence ID" value="CAF3620875.1"/>
    <property type="molecule type" value="Genomic_DNA"/>
</dbReference>
<dbReference type="EMBL" id="CAJOBC010003889">
    <property type="protein sequence ID" value="CAF3805076.1"/>
    <property type="molecule type" value="Genomic_DNA"/>
</dbReference>
<evidence type="ECO:0000313" key="1">
    <source>
        <dbReference type="EMBL" id="CAF0836048.1"/>
    </source>
</evidence>
<evidence type="ECO:0000313" key="5">
    <source>
        <dbReference type="Proteomes" id="UP000663829"/>
    </source>
</evidence>
<dbReference type="EMBL" id="CAJNOK010001920">
    <property type="protein sequence ID" value="CAF0836048.1"/>
    <property type="molecule type" value="Genomic_DNA"/>
</dbReference>
<dbReference type="Proteomes" id="UP000682733">
    <property type="component" value="Unassembled WGS sequence"/>
</dbReference>
<protein>
    <submittedName>
        <fullName evidence="2">Uncharacterized protein</fullName>
    </submittedName>
</protein>
<dbReference type="Proteomes" id="UP000663829">
    <property type="component" value="Unassembled WGS sequence"/>
</dbReference>
<dbReference type="EMBL" id="CAJNOQ010003889">
    <property type="protein sequence ID" value="CAF1034430.1"/>
    <property type="molecule type" value="Genomic_DNA"/>
</dbReference>
<dbReference type="Proteomes" id="UP000677228">
    <property type="component" value="Unassembled WGS sequence"/>
</dbReference>
<dbReference type="SUPFAM" id="SSF48403">
    <property type="entry name" value="Ankyrin repeat"/>
    <property type="match status" value="1"/>
</dbReference>
<evidence type="ECO:0000313" key="4">
    <source>
        <dbReference type="EMBL" id="CAF3805076.1"/>
    </source>
</evidence>
<gene>
    <name evidence="2" type="ORF">GPM918_LOCUS15448</name>
    <name evidence="1" type="ORF">OVA965_LOCUS6397</name>
    <name evidence="4" type="ORF">SRO942_LOCUS15448</name>
    <name evidence="3" type="ORF">TMI583_LOCUS6393</name>
</gene>
<proteinExistence type="predicted"/>
<keyword evidence="5" id="KW-1185">Reference proteome</keyword>
<organism evidence="2 5">
    <name type="scientific">Didymodactylos carnosus</name>
    <dbReference type="NCBI Taxonomy" id="1234261"/>
    <lineage>
        <taxon>Eukaryota</taxon>
        <taxon>Metazoa</taxon>
        <taxon>Spiralia</taxon>
        <taxon>Gnathifera</taxon>
        <taxon>Rotifera</taxon>
        <taxon>Eurotatoria</taxon>
        <taxon>Bdelloidea</taxon>
        <taxon>Philodinida</taxon>
        <taxon>Philodinidae</taxon>
        <taxon>Didymodactylos</taxon>
    </lineage>
</organism>
<dbReference type="Proteomes" id="UP000681722">
    <property type="component" value="Unassembled WGS sequence"/>
</dbReference>
<dbReference type="Gene3D" id="1.25.40.20">
    <property type="entry name" value="Ankyrin repeat-containing domain"/>
    <property type="match status" value="1"/>
</dbReference>